<proteinExistence type="predicted"/>
<keyword evidence="2" id="KW-1185">Reference proteome</keyword>
<dbReference type="EMBL" id="CP022196">
    <property type="protein sequence ID" value="ATG49607.1"/>
    <property type="molecule type" value="Genomic_DNA"/>
</dbReference>
<reference evidence="1 2" key="1">
    <citation type="submission" date="2017-06" db="EMBL/GenBank/DDBJ databases">
        <title>Celeribacter sp. TSPH2 complete genome sequence.</title>
        <authorList>
            <person name="Woo J.-H."/>
            <person name="Kim H.-S."/>
        </authorList>
    </citation>
    <scope>NUCLEOTIDE SEQUENCE [LARGE SCALE GENOMIC DNA]</scope>
    <source>
        <strain evidence="1 2">TSPH2</strain>
    </source>
</reference>
<name>A0A291GHF0_9RHOB</name>
<evidence type="ECO:0000313" key="1">
    <source>
        <dbReference type="EMBL" id="ATG49607.1"/>
    </source>
</evidence>
<dbReference type="STRING" id="1758178.GCA_001550095_00847"/>
<accession>A0A291GHF0</accession>
<organism evidence="1 2">
    <name type="scientific">Celeribacter ethanolicus</name>
    <dbReference type="NCBI Taxonomy" id="1758178"/>
    <lineage>
        <taxon>Bacteria</taxon>
        <taxon>Pseudomonadati</taxon>
        <taxon>Pseudomonadota</taxon>
        <taxon>Alphaproteobacteria</taxon>
        <taxon>Rhodobacterales</taxon>
        <taxon>Roseobacteraceae</taxon>
        <taxon>Celeribacter</taxon>
    </lineage>
</organism>
<dbReference type="AlphaFoldDB" id="A0A291GHF0"/>
<dbReference type="Proteomes" id="UP000217935">
    <property type="component" value="Chromosome"/>
</dbReference>
<protein>
    <submittedName>
        <fullName evidence="1">Uncharacterized protein</fullName>
    </submittedName>
</protein>
<dbReference type="RefSeq" id="WP_096807059.1">
    <property type="nucleotide sequence ID" value="NZ_CP022196.1"/>
</dbReference>
<sequence length="120" mass="13338">MKRIVSKRAALKTLNDALSVEQKASCAFALRDYKLTVSKGIPGIEDALGEKFDTAIHKAQDENDRQGILRMALKELYEDAIYLAGTQENAEFQRFLQTHLPSHVYEELKVAIAACSAPEA</sequence>
<gene>
    <name evidence="1" type="ORF">CEW89_19755</name>
</gene>
<dbReference type="KEGG" id="ceh:CEW89_19755"/>
<evidence type="ECO:0000313" key="2">
    <source>
        <dbReference type="Proteomes" id="UP000217935"/>
    </source>
</evidence>